<protein>
    <submittedName>
        <fullName evidence="3">Uncharacterized protein</fullName>
    </submittedName>
</protein>
<accession>K0SD34</accession>
<feature type="region of interest" description="Disordered" evidence="2">
    <location>
        <begin position="127"/>
        <end position="150"/>
    </location>
</feature>
<dbReference type="AlphaFoldDB" id="K0SD34"/>
<comment type="caution">
    <text evidence="3">The sequence shown here is derived from an EMBL/GenBank/DDBJ whole genome shotgun (WGS) entry which is preliminary data.</text>
</comment>
<reference evidence="3 4" key="1">
    <citation type="journal article" date="2012" name="Genome Biol.">
        <title>Genome and low-iron response of an oceanic diatom adapted to chronic iron limitation.</title>
        <authorList>
            <person name="Lommer M."/>
            <person name="Specht M."/>
            <person name="Roy A.S."/>
            <person name="Kraemer L."/>
            <person name="Andreson R."/>
            <person name="Gutowska M.A."/>
            <person name="Wolf J."/>
            <person name="Bergner S.V."/>
            <person name="Schilhabel M.B."/>
            <person name="Klostermeier U.C."/>
            <person name="Beiko R.G."/>
            <person name="Rosenstiel P."/>
            <person name="Hippler M."/>
            <person name="Laroche J."/>
        </authorList>
    </citation>
    <scope>NUCLEOTIDE SEQUENCE [LARGE SCALE GENOMIC DNA]</scope>
    <source>
        <strain evidence="3 4">CCMP1005</strain>
    </source>
</reference>
<keyword evidence="4" id="KW-1185">Reference proteome</keyword>
<dbReference type="Gene3D" id="3.60.130.10">
    <property type="entry name" value="Clavaminate synthase-like"/>
    <property type="match status" value="1"/>
</dbReference>
<gene>
    <name evidence="3" type="ORF">THAOC_16515</name>
</gene>
<dbReference type="PANTHER" id="PTHR10696:SF56">
    <property type="entry name" value="TAUD_TFDA-LIKE DOMAIN-CONTAINING PROTEIN"/>
    <property type="match status" value="1"/>
</dbReference>
<feature type="non-terminal residue" evidence="3">
    <location>
        <position position="1"/>
    </location>
</feature>
<dbReference type="InterPro" id="IPR042098">
    <property type="entry name" value="TauD-like_sf"/>
</dbReference>
<feature type="region of interest" description="Disordered" evidence="2">
    <location>
        <begin position="34"/>
        <end position="75"/>
    </location>
</feature>
<keyword evidence="1" id="KW-0560">Oxidoreductase</keyword>
<proteinExistence type="predicted"/>
<dbReference type="OrthoDB" id="408743at2759"/>
<dbReference type="EMBL" id="AGNL01018584">
    <property type="protein sequence ID" value="EJK62854.1"/>
    <property type="molecule type" value="Genomic_DNA"/>
</dbReference>
<dbReference type="Proteomes" id="UP000266841">
    <property type="component" value="Unassembled WGS sequence"/>
</dbReference>
<dbReference type="SUPFAM" id="SSF51197">
    <property type="entry name" value="Clavaminate synthase-like"/>
    <property type="match status" value="1"/>
</dbReference>
<evidence type="ECO:0000256" key="1">
    <source>
        <dbReference type="ARBA" id="ARBA00023002"/>
    </source>
</evidence>
<evidence type="ECO:0000313" key="4">
    <source>
        <dbReference type="Proteomes" id="UP000266841"/>
    </source>
</evidence>
<organism evidence="3 4">
    <name type="scientific">Thalassiosira oceanica</name>
    <name type="common">Marine diatom</name>
    <dbReference type="NCBI Taxonomy" id="159749"/>
    <lineage>
        <taxon>Eukaryota</taxon>
        <taxon>Sar</taxon>
        <taxon>Stramenopiles</taxon>
        <taxon>Ochrophyta</taxon>
        <taxon>Bacillariophyta</taxon>
        <taxon>Coscinodiscophyceae</taxon>
        <taxon>Thalassiosirophycidae</taxon>
        <taxon>Thalassiosirales</taxon>
        <taxon>Thalassiosiraceae</taxon>
        <taxon>Thalassiosira</taxon>
    </lineage>
</organism>
<dbReference type="eggNOG" id="ENOG502SMBM">
    <property type="taxonomic scope" value="Eukaryota"/>
</dbReference>
<sequence>GQTTVRARYWTGAPALDPALYTVDAGGSVTASDLRPSSALAGGDEGQVRLRGRGPRDEHWPRRHGPAAGASRPSFSSHFRELARLIMGDESEYEGGANPRGRSGDLGSVYDIGAPLEAALAYHHGELSRRTGGKGGVGDEVPAPESEEFSSRPSSSAFLLFLDPAEMTYKSHSVETLGFLCKSAVDRGTVGWSFVSDSVQAHDYIMGTPLGRKLKEKGLCFVRRMTDAEAEPSDDAEKGKIYNHWQQSWMTDDPAEAQRAAEEQGLTVEWDYNPRDGRIMKTRYYKSAFEYVPSLDRNIMVTSIADDGEWFDSWPGIMDVPHEDRPLEMFFGDDEPFTLEEKQLWTDAYDRFGVPLPWKEGDVAVIDNMRFAHGRPGVELLPGEERELGVMLGKFYELQEDREDKWAEELWTSPV</sequence>
<dbReference type="PANTHER" id="PTHR10696">
    <property type="entry name" value="GAMMA-BUTYROBETAINE HYDROXYLASE-RELATED"/>
    <property type="match status" value="1"/>
</dbReference>
<dbReference type="OMA" id="QAHDYIM"/>
<evidence type="ECO:0000256" key="2">
    <source>
        <dbReference type="SAM" id="MobiDB-lite"/>
    </source>
</evidence>
<evidence type="ECO:0000313" key="3">
    <source>
        <dbReference type="EMBL" id="EJK62854.1"/>
    </source>
</evidence>
<dbReference type="GO" id="GO:0016491">
    <property type="term" value="F:oxidoreductase activity"/>
    <property type="evidence" value="ECO:0007669"/>
    <property type="project" value="UniProtKB-KW"/>
</dbReference>
<dbReference type="InterPro" id="IPR050411">
    <property type="entry name" value="AlphaKG_dependent_hydroxylases"/>
</dbReference>
<name>K0SD34_THAOC</name>